<sequence>MKLRLIVSAAAAAVACLAPVSVANAGTFPGDFQLPQRWNSDYQPGTHCSTPGQNGVYMNATRRWFKQTDAASVANRNDHDVPVTHTVTEKRVQTTEVSGTIKAKGELAKYLTQQYGFSYVHEQYWKLDQVVGPYTLPANRQGKLVWGFTMLDSDNQDVRCSSDQQWVPVGKAYTSSVPEARYSELRIDDAPVFG</sequence>
<comment type="caution">
    <text evidence="2">The sequence shown here is derived from an EMBL/GenBank/DDBJ whole genome shotgun (WGS) entry which is preliminary data.</text>
</comment>
<evidence type="ECO:0008006" key="4">
    <source>
        <dbReference type="Google" id="ProtNLM"/>
    </source>
</evidence>
<evidence type="ECO:0000256" key="1">
    <source>
        <dbReference type="SAM" id="SignalP"/>
    </source>
</evidence>
<dbReference type="AlphaFoldDB" id="A0A5C4U2K2"/>
<gene>
    <name evidence="2" type="ORF">FHE74_07170</name>
</gene>
<dbReference type="EMBL" id="VDHJ01000009">
    <property type="protein sequence ID" value="TNL96794.1"/>
    <property type="molecule type" value="Genomic_DNA"/>
</dbReference>
<proteinExistence type="predicted"/>
<keyword evidence="3" id="KW-1185">Reference proteome</keyword>
<feature type="chain" id="PRO_5022734849" description="Secreted protein" evidence="1">
    <location>
        <begin position="26"/>
        <end position="194"/>
    </location>
</feature>
<protein>
    <recommendedName>
        <fullName evidence="4">Secreted protein</fullName>
    </recommendedName>
</protein>
<keyword evidence="1" id="KW-0732">Signal</keyword>
<name>A0A5C4U2K2_9CORY</name>
<reference evidence="2 3" key="1">
    <citation type="submission" date="2019-06" db="EMBL/GenBank/DDBJ databases">
        <authorList>
            <person name="Li J."/>
        </authorList>
    </citation>
    <scope>NUCLEOTIDE SEQUENCE [LARGE SCALE GENOMIC DNA]</scope>
    <source>
        <strain evidence="2 3">LMG 28165</strain>
    </source>
</reference>
<feature type="signal peptide" evidence="1">
    <location>
        <begin position="1"/>
        <end position="25"/>
    </location>
</feature>
<dbReference type="Proteomes" id="UP000312032">
    <property type="component" value="Unassembled WGS sequence"/>
</dbReference>
<dbReference type="RefSeq" id="WP_139465823.1">
    <property type="nucleotide sequence ID" value="NZ_VDHJ01000009.1"/>
</dbReference>
<organism evidence="2 3">
    <name type="scientific">Corynebacterium tapiri</name>
    <dbReference type="NCBI Taxonomy" id="1448266"/>
    <lineage>
        <taxon>Bacteria</taxon>
        <taxon>Bacillati</taxon>
        <taxon>Actinomycetota</taxon>
        <taxon>Actinomycetes</taxon>
        <taxon>Mycobacteriales</taxon>
        <taxon>Corynebacteriaceae</taxon>
        <taxon>Corynebacterium</taxon>
    </lineage>
</organism>
<dbReference type="OrthoDB" id="3711773at2"/>
<accession>A0A5C4U2K2</accession>
<evidence type="ECO:0000313" key="2">
    <source>
        <dbReference type="EMBL" id="TNL96794.1"/>
    </source>
</evidence>
<evidence type="ECO:0000313" key="3">
    <source>
        <dbReference type="Proteomes" id="UP000312032"/>
    </source>
</evidence>
<dbReference type="PROSITE" id="PS51257">
    <property type="entry name" value="PROKAR_LIPOPROTEIN"/>
    <property type="match status" value="1"/>
</dbReference>